<dbReference type="EMBL" id="BKCP01011292">
    <property type="protein sequence ID" value="GER54528.1"/>
    <property type="molecule type" value="Genomic_DNA"/>
</dbReference>
<keyword evidence="3" id="KW-1185">Reference proteome</keyword>
<reference evidence="3" key="1">
    <citation type="journal article" date="2019" name="Curr. Biol.">
        <title>Genome Sequence of Striga asiatica Provides Insight into the Evolution of Plant Parasitism.</title>
        <authorList>
            <person name="Yoshida S."/>
            <person name="Kim S."/>
            <person name="Wafula E.K."/>
            <person name="Tanskanen J."/>
            <person name="Kim Y.M."/>
            <person name="Honaas L."/>
            <person name="Yang Z."/>
            <person name="Spallek T."/>
            <person name="Conn C.E."/>
            <person name="Ichihashi Y."/>
            <person name="Cheong K."/>
            <person name="Cui S."/>
            <person name="Der J.P."/>
            <person name="Gundlach H."/>
            <person name="Jiao Y."/>
            <person name="Hori C."/>
            <person name="Ishida J.K."/>
            <person name="Kasahara H."/>
            <person name="Kiba T."/>
            <person name="Kim M.S."/>
            <person name="Koo N."/>
            <person name="Laohavisit A."/>
            <person name="Lee Y.H."/>
            <person name="Lumba S."/>
            <person name="McCourt P."/>
            <person name="Mortimer J.C."/>
            <person name="Mutuku J.M."/>
            <person name="Nomura T."/>
            <person name="Sasaki-Sekimoto Y."/>
            <person name="Seto Y."/>
            <person name="Wang Y."/>
            <person name="Wakatake T."/>
            <person name="Sakakibara H."/>
            <person name="Demura T."/>
            <person name="Yamaguchi S."/>
            <person name="Yoneyama K."/>
            <person name="Manabe R.I."/>
            <person name="Nelson D.C."/>
            <person name="Schulman A.H."/>
            <person name="Timko M.P."/>
            <person name="dePamphilis C.W."/>
            <person name="Choi D."/>
            <person name="Shirasu K."/>
        </authorList>
    </citation>
    <scope>NUCLEOTIDE SEQUENCE [LARGE SCALE GENOMIC DNA]</scope>
    <source>
        <strain evidence="3">cv. UVA1</strain>
    </source>
</reference>
<sequence>MATPTPPNQMALATPTPTAPNENKTISHAVCCVIILAGVLIFFVIFTVGLIAENKEKHDLPTFKIESVSLSTTNNKTNNINTAVWDLGFSVEKLHGAKIEDFTVWARCKPWLEWSGRFTGPLYMEDKDSGLGNVSLATVLTPQQAESRVLECGVMFMGTHLGYLLFTALCNNVNIQAETAGRWIMVGDDSRLCPAQLK</sequence>
<dbReference type="Proteomes" id="UP000325081">
    <property type="component" value="Unassembled WGS sequence"/>
</dbReference>
<feature type="transmembrane region" description="Helical" evidence="1">
    <location>
        <begin position="26"/>
        <end position="52"/>
    </location>
</feature>
<name>A0A5A7RAU1_STRAF</name>
<keyword evidence="1" id="KW-0812">Transmembrane</keyword>
<comment type="caution">
    <text evidence="2">The sequence shown here is derived from an EMBL/GenBank/DDBJ whole genome shotgun (WGS) entry which is preliminary data.</text>
</comment>
<accession>A0A5A7RAU1</accession>
<proteinExistence type="predicted"/>
<gene>
    <name evidence="2" type="ORF">STAS_32134</name>
</gene>
<protein>
    <submittedName>
        <fullName evidence="2">SOSS complex subunit B1</fullName>
    </submittedName>
</protein>
<evidence type="ECO:0000313" key="2">
    <source>
        <dbReference type="EMBL" id="GER54528.1"/>
    </source>
</evidence>
<evidence type="ECO:0000313" key="3">
    <source>
        <dbReference type="Proteomes" id="UP000325081"/>
    </source>
</evidence>
<keyword evidence="1" id="KW-1133">Transmembrane helix</keyword>
<keyword evidence="1" id="KW-0472">Membrane</keyword>
<dbReference type="AlphaFoldDB" id="A0A5A7RAU1"/>
<evidence type="ECO:0000256" key="1">
    <source>
        <dbReference type="SAM" id="Phobius"/>
    </source>
</evidence>
<organism evidence="2 3">
    <name type="scientific">Striga asiatica</name>
    <name type="common">Asiatic witchweed</name>
    <name type="synonym">Buchnera asiatica</name>
    <dbReference type="NCBI Taxonomy" id="4170"/>
    <lineage>
        <taxon>Eukaryota</taxon>
        <taxon>Viridiplantae</taxon>
        <taxon>Streptophyta</taxon>
        <taxon>Embryophyta</taxon>
        <taxon>Tracheophyta</taxon>
        <taxon>Spermatophyta</taxon>
        <taxon>Magnoliopsida</taxon>
        <taxon>eudicotyledons</taxon>
        <taxon>Gunneridae</taxon>
        <taxon>Pentapetalae</taxon>
        <taxon>asterids</taxon>
        <taxon>lamiids</taxon>
        <taxon>Lamiales</taxon>
        <taxon>Orobanchaceae</taxon>
        <taxon>Buchnereae</taxon>
        <taxon>Striga</taxon>
    </lineage>
</organism>